<dbReference type="RefSeq" id="WP_381241007.1">
    <property type="nucleotide sequence ID" value="NZ_JBHSKH010000085.1"/>
</dbReference>
<evidence type="ECO:0000313" key="2">
    <source>
        <dbReference type="Proteomes" id="UP001597058"/>
    </source>
</evidence>
<name>A0ABW3XW67_9ACTN</name>
<dbReference type="EMBL" id="JBHTMM010000121">
    <property type="protein sequence ID" value="MFD1312493.1"/>
    <property type="molecule type" value="Genomic_DNA"/>
</dbReference>
<proteinExistence type="predicted"/>
<reference evidence="2" key="1">
    <citation type="journal article" date="2019" name="Int. J. Syst. Evol. Microbiol.">
        <title>The Global Catalogue of Microorganisms (GCM) 10K type strain sequencing project: providing services to taxonomists for standard genome sequencing and annotation.</title>
        <authorList>
            <consortium name="The Broad Institute Genomics Platform"/>
            <consortium name="The Broad Institute Genome Sequencing Center for Infectious Disease"/>
            <person name="Wu L."/>
            <person name="Ma J."/>
        </authorList>
    </citation>
    <scope>NUCLEOTIDE SEQUENCE [LARGE SCALE GENOMIC DNA]</scope>
    <source>
        <strain evidence="2">CGMCC 4.7020</strain>
    </source>
</reference>
<evidence type="ECO:0000313" key="1">
    <source>
        <dbReference type="EMBL" id="MFD1312493.1"/>
    </source>
</evidence>
<protein>
    <submittedName>
        <fullName evidence="1">Uncharacterized protein</fullName>
    </submittedName>
</protein>
<comment type="caution">
    <text evidence="1">The sequence shown here is derived from an EMBL/GenBank/DDBJ whole genome shotgun (WGS) entry which is preliminary data.</text>
</comment>
<dbReference type="Proteomes" id="UP001597058">
    <property type="component" value="Unassembled WGS sequence"/>
</dbReference>
<gene>
    <name evidence="1" type="ORF">ACFQ5X_42790</name>
</gene>
<sequence length="99" mass="10519">MQPASAAQLYTEYYGTQVRVDNDPGDGAASWIWVYGSTEQGATGTKVEILYSPTHTGVLGVGPGEAAAIDLPEDVQAIDIYNYSNNGDGATRSTGWLYL</sequence>
<keyword evidence="2" id="KW-1185">Reference proteome</keyword>
<organism evidence="1 2">
    <name type="scientific">Streptomyces kaempferi</name>
    <dbReference type="NCBI Taxonomy" id="333725"/>
    <lineage>
        <taxon>Bacteria</taxon>
        <taxon>Bacillati</taxon>
        <taxon>Actinomycetota</taxon>
        <taxon>Actinomycetes</taxon>
        <taxon>Kitasatosporales</taxon>
        <taxon>Streptomycetaceae</taxon>
        <taxon>Streptomyces</taxon>
    </lineage>
</organism>
<accession>A0ABW3XW67</accession>